<dbReference type="PANTHER" id="PTHR11831">
    <property type="entry name" value="30S 40S RIBOSOMAL PROTEIN"/>
    <property type="match status" value="1"/>
</dbReference>
<evidence type="ECO:0000256" key="1">
    <source>
        <dbReference type="ARBA" id="ARBA00007465"/>
    </source>
</evidence>
<accession>A0A5B8H9K0</accession>
<dbReference type="GeneID" id="41663727"/>
<comment type="similarity">
    <text evidence="1">Belongs to the universal ribosomal protein uS4 family.</text>
</comment>
<keyword evidence="5" id="KW-0687">Ribonucleoprotein</keyword>
<proteinExistence type="inferred from homology"/>
<dbReference type="InterPro" id="IPR022801">
    <property type="entry name" value="Ribosomal_uS4"/>
</dbReference>
<dbReference type="AlphaFoldDB" id="A0A5B8H9K0"/>
<dbReference type="SMART" id="SM00363">
    <property type="entry name" value="S4"/>
    <property type="match status" value="1"/>
</dbReference>
<dbReference type="PROSITE" id="PS50889">
    <property type="entry name" value="S4"/>
    <property type="match status" value="1"/>
</dbReference>
<dbReference type="Pfam" id="PF01479">
    <property type="entry name" value="S4"/>
    <property type="match status" value="1"/>
</dbReference>
<keyword evidence="3 6" id="KW-0694">RNA-binding</keyword>
<evidence type="ECO:0000256" key="4">
    <source>
        <dbReference type="ARBA" id="ARBA00022980"/>
    </source>
</evidence>
<dbReference type="Gene3D" id="3.10.290.10">
    <property type="entry name" value="RNA-binding S4 domain"/>
    <property type="match status" value="1"/>
</dbReference>
<name>A0A5B8H9K0_9STRA</name>
<gene>
    <name evidence="8" type="primary">rps4</name>
</gene>
<keyword evidence="8" id="KW-0496">Mitochondrion</keyword>
<keyword evidence="2" id="KW-0699">rRNA-binding</keyword>
<evidence type="ECO:0000256" key="5">
    <source>
        <dbReference type="ARBA" id="ARBA00023274"/>
    </source>
</evidence>
<evidence type="ECO:0000313" key="8">
    <source>
        <dbReference type="EMBL" id="QDX17602.1"/>
    </source>
</evidence>
<dbReference type="PANTHER" id="PTHR11831:SF4">
    <property type="entry name" value="SMALL RIBOSOMAL SUBUNIT PROTEIN US4M"/>
    <property type="match status" value="1"/>
</dbReference>
<geneLocation type="mitochondrion" evidence="8"/>
<dbReference type="CDD" id="cd00165">
    <property type="entry name" value="S4"/>
    <property type="match status" value="1"/>
</dbReference>
<keyword evidence="4 8" id="KW-0689">Ribosomal protein</keyword>
<feature type="domain" description="RNA-binding S4" evidence="7">
    <location>
        <begin position="125"/>
        <end position="187"/>
    </location>
</feature>
<evidence type="ECO:0000256" key="6">
    <source>
        <dbReference type="PROSITE-ProRule" id="PRU00182"/>
    </source>
</evidence>
<evidence type="ECO:0000256" key="3">
    <source>
        <dbReference type="ARBA" id="ARBA00022884"/>
    </source>
</evidence>
<evidence type="ECO:0000259" key="7">
    <source>
        <dbReference type="SMART" id="SM00363"/>
    </source>
</evidence>
<dbReference type="RefSeq" id="YP_009687998.1">
    <property type="nucleotide sequence ID" value="NC_044492.1"/>
</dbReference>
<sequence>MVQLEAKKRYKPLYKKFIKLRENVQLKKKLFKFKKKKWESFLFFLKKKQRFSVKPYSHYHYNVAKFTSKGNSFQKKFRNDLISKAKFNLFYGGLLKKNLKKQMTKIYNSKQSRDFKRLGLEFFETRLNSVLYRSHFCYSMRNASQVINHGHVKVNGVVVKNKSYMLKQGDLIEINSMYSESIKQNIKRSDLWPIPPKYLIINYNTMQIIFGEIKDFNFSTYFPFKLNVSSIITNYYRH</sequence>
<dbReference type="GO" id="GO:0042274">
    <property type="term" value="P:ribosomal small subunit biogenesis"/>
    <property type="evidence" value="ECO:0007669"/>
    <property type="project" value="TreeGrafter"/>
</dbReference>
<organism evidence="8">
    <name type="scientific">Haslea nusantara</name>
    <dbReference type="NCBI Taxonomy" id="2600302"/>
    <lineage>
        <taxon>Eukaryota</taxon>
        <taxon>Sar</taxon>
        <taxon>Stramenopiles</taxon>
        <taxon>Ochrophyta</taxon>
        <taxon>Bacillariophyta</taxon>
        <taxon>Bacillariophyceae</taxon>
        <taxon>Bacillariophycidae</taxon>
        <taxon>Naviculales</taxon>
        <taxon>Naviculaceae</taxon>
        <taxon>Haslea</taxon>
    </lineage>
</organism>
<protein>
    <submittedName>
        <fullName evidence="8">Ribosomal protein S4</fullName>
    </submittedName>
</protein>
<evidence type="ECO:0000256" key="2">
    <source>
        <dbReference type="ARBA" id="ARBA00022730"/>
    </source>
</evidence>
<dbReference type="SUPFAM" id="SSF55174">
    <property type="entry name" value="Alpha-L RNA-binding motif"/>
    <property type="match status" value="1"/>
</dbReference>
<dbReference type="GO" id="GO:0019843">
    <property type="term" value="F:rRNA binding"/>
    <property type="evidence" value="ECO:0007669"/>
    <property type="project" value="UniProtKB-KW"/>
</dbReference>
<dbReference type="InterPro" id="IPR036986">
    <property type="entry name" value="S4_RNA-bd_sf"/>
</dbReference>
<reference evidence="8" key="1">
    <citation type="journal article" date="2019" name="Plant Ecol Evol">
        <title>Haslea nusantara (Bacillariophyceae), a new blue diatom from the Java Sea, Indonesia: morphology, biometry and molecular characterization.</title>
        <authorList>
            <person name="Prasetiya F.S."/>
            <person name="Gastineau R."/>
            <person name="Poulin M."/>
            <person name="Lemieux C."/>
            <person name="Turmel M."/>
            <person name="Syakti A.D."/>
            <person name="Hardivillier Y."/>
            <person name="Widowati I."/>
            <person name="Risjani Y."/>
            <person name="Iskandar I."/>
            <person name="Subroto T."/>
            <person name="Falaise C."/>
            <person name="Arsad S."/>
            <person name="Safitri I."/>
            <person name="Mouget J.-L."/>
            <person name="Leignel V."/>
        </authorList>
    </citation>
    <scope>NUCLEOTIDE SEQUENCE</scope>
</reference>
<dbReference type="GO" id="GO:0003735">
    <property type="term" value="F:structural constituent of ribosome"/>
    <property type="evidence" value="ECO:0007669"/>
    <property type="project" value="TreeGrafter"/>
</dbReference>
<dbReference type="GO" id="GO:0015935">
    <property type="term" value="C:small ribosomal subunit"/>
    <property type="evidence" value="ECO:0007669"/>
    <property type="project" value="TreeGrafter"/>
</dbReference>
<dbReference type="EMBL" id="MH681882">
    <property type="protein sequence ID" value="QDX17602.1"/>
    <property type="molecule type" value="Genomic_DNA"/>
</dbReference>
<dbReference type="InterPro" id="IPR002942">
    <property type="entry name" value="S4_RNA-bd"/>
</dbReference>
<dbReference type="Gene3D" id="1.10.1050.10">
    <property type="entry name" value="Ribosomal Protein S4 Delta 41, Chain A, domain 1"/>
    <property type="match status" value="1"/>
</dbReference>